<accession>A0ACC5P4V1</accession>
<name>A0ACC5P4V1_9BACT</name>
<sequence>MGTRRPALPKVSEEMRRRSILLIEEVRRWPETRTGRMFGMISIYRGDTIFALLPGTRGLELPNAIATKLNEPGQTEGEKWQSFAIEDDGGLSAALKHLEEAYGKAKK</sequence>
<gene>
    <name evidence="1" type="ORF">HDF13_004247</name>
</gene>
<protein>
    <submittedName>
        <fullName evidence="1">Uncharacterized protein</fullName>
    </submittedName>
</protein>
<comment type="caution">
    <text evidence="1">The sequence shown here is derived from an EMBL/GenBank/DDBJ whole genome shotgun (WGS) entry which is preliminary data.</text>
</comment>
<organism evidence="1 2">
    <name type="scientific">Tunturiibacter gelidiferens</name>
    <dbReference type="NCBI Taxonomy" id="3069689"/>
    <lineage>
        <taxon>Bacteria</taxon>
        <taxon>Pseudomonadati</taxon>
        <taxon>Acidobacteriota</taxon>
        <taxon>Terriglobia</taxon>
        <taxon>Terriglobales</taxon>
        <taxon>Acidobacteriaceae</taxon>
        <taxon>Tunturiibacter</taxon>
    </lineage>
</organism>
<keyword evidence="2" id="KW-1185">Reference proteome</keyword>
<evidence type="ECO:0000313" key="2">
    <source>
        <dbReference type="Proteomes" id="UP000569005"/>
    </source>
</evidence>
<evidence type="ECO:0000313" key="1">
    <source>
        <dbReference type="EMBL" id="MBB5341866.1"/>
    </source>
</evidence>
<dbReference type="Proteomes" id="UP000569005">
    <property type="component" value="Unassembled WGS sequence"/>
</dbReference>
<reference evidence="1" key="1">
    <citation type="submission" date="2020-08" db="EMBL/GenBank/DDBJ databases">
        <title>Genomic Encyclopedia of Type Strains, Phase IV (KMG-V): Genome sequencing to study the core and pangenomes of soil and plant-associated prokaryotes.</title>
        <authorList>
            <person name="Whitman W."/>
        </authorList>
    </citation>
    <scope>NUCLEOTIDE SEQUENCE</scope>
    <source>
        <strain evidence="1">M8UP15</strain>
    </source>
</reference>
<dbReference type="EMBL" id="JACHEA010000002">
    <property type="protein sequence ID" value="MBB5341866.1"/>
    <property type="molecule type" value="Genomic_DNA"/>
</dbReference>
<proteinExistence type="predicted"/>